<evidence type="ECO:0000313" key="3">
    <source>
        <dbReference type="Proteomes" id="UP000295604"/>
    </source>
</evidence>
<dbReference type="Proteomes" id="UP000295604">
    <property type="component" value="Unassembled WGS sequence"/>
</dbReference>
<protein>
    <submittedName>
        <fullName evidence="2">Uncharacterized protein</fullName>
    </submittedName>
</protein>
<feature type="compositionally biased region" description="Basic residues" evidence="1">
    <location>
        <begin position="34"/>
        <end position="46"/>
    </location>
</feature>
<feature type="compositionally biased region" description="Basic and acidic residues" evidence="1">
    <location>
        <begin position="87"/>
        <end position="100"/>
    </location>
</feature>
<feature type="region of interest" description="Disordered" evidence="1">
    <location>
        <begin position="87"/>
        <end position="115"/>
    </location>
</feature>
<comment type="caution">
    <text evidence="2">The sequence shown here is derived from an EMBL/GenBank/DDBJ whole genome shotgun (WGS) entry which is preliminary data.</text>
</comment>
<keyword evidence="3" id="KW-1185">Reference proteome</keyword>
<sequence length="115" mass="12361">MTSRLGNTTLPDDPVGCLFVFCGREDGNNSSTSRRQRGTAAARRRPSPPVISGASTLGGKSAARHTGARDRPPFHLKADLTEAERDAIATHGMESVDRKDMAKKRIASASRSNRL</sequence>
<gene>
    <name evidence="2" type="ORF">C8034_v005788</name>
</gene>
<evidence type="ECO:0000313" key="2">
    <source>
        <dbReference type="EMBL" id="TDZ58502.1"/>
    </source>
</evidence>
<proteinExistence type="predicted"/>
<organism evidence="2 3">
    <name type="scientific">Colletotrichum sidae</name>
    <dbReference type="NCBI Taxonomy" id="1347389"/>
    <lineage>
        <taxon>Eukaryota</taxon>
        <taxon>Fungi</taxon>
        <taxon>Dikarya</taxon>
        <taxon>Ascomycota</taxon>
        <taxon>Pezizomycotina</taxon>
        <taxon>Sordariomycetes</taxon>
        <taxon>Hypocreomycetidae</taxon>
        <taxon>Glomerellales</taxon>
        <taxon>Glomerellaceae</taxon>
        <taxon>Colletotrichum</taxon>
        <taxon>Colletotrichum orbiculare species complex</taxon>
    </lineage>
</organism>
<evidence type="ECO:0000256" key="1">
    <source>
        <dbReference type="SAM" id="MobiDB-lite"/>
    </source>
</evidence>
<feature type="region of interest" description="Disordered" evidence="1">
    <location>
        <begin position="24"/>
        <end position="75"/>
    </location>
</feature>
<dbReference type="EMBL" id="QAPF01002529">
    <property type="protein sequence ID" value="TDZ58502.1"/>
    <property type="molecule type" value="Genomic_DNA"/>
</dbReference>
<name>A0A4V3HW93_9PEZI</name>
<dbReference type="AlphaFoldDB" id="A0A4V3HW93"/>
<accession>A0A4V3HW93</accession>
<reference evidence="2 3" key="1">
    <citation type="submission" date="2018-11" db="EMBL/GenBank/DDBJ databases">
        <title>Genome sequence and assembly of Colletotrichum sidae.</title>
        <authorList>
            <person name="Gan P."/>
            <person name="Shirasu K."/>
        </authorList>
    </citation>
    <scope>NUCLEOTIDE SEQUENCE [LARGE SCALE GENOMIC DNA]</scope>
    <source>
        <strain evidence="2 3">CBS 518.97</strain>
    </source>
</reference>